<organism evidence="3 4">
    <name type="scientific">Gemmobacter denitrificans</name>
    <dbReference type="NCBI Taxonomy" id="3123040"/>
    <lineage>
        <taxon>Bacteria</taxon>
        <taxon>Pseudomonadati</taxon>
        <taxon>Pseudomonadota</taxon>
        <taxon>Alphaproteobacteria</taxon>
        <taxon>Rhodobacterales</taxon>
        <taxon>Paracoccaceae</taxon>
        <taxon>Gemmobacter</taxon>
    </lineage>
</organism>
<reference evidence="3" key="1">
    <citation type="submission" date="2024-02" db="EMBL/GenBank/DDBJ databases">
        <title>Genome sequences of strain Gemmobacter sp. JM10B15.</title>
        <authorList>
            <person name="Zhang M."/>
        </authorList>
    </citation>
    <scope>NUCLEOTIDE SEQUENCE</scope>
    <source>
        <strain evidence="3">JM10B15</strain>
    </source>
</reference>
<dbReference type="Gene3D" id="2.150.10.10">
    <property type="entry name" value="Serralysin-like metalloprotease, C-terminal"/>
    <property type="match status" value="2"/>
</dbReference>
<protein>
    <recommendedName>
        <fullName evidence="5">Hemolysin type calcium-binding protein</fullName>
    </recommendedName>
</protein>
<dbReference type="RefSeq" id="WP_335417982.1">
    <property type="nucleotide sequence ID" value="NZ_JBALHR010000001.1"/>
</dbReference>
<dbReference type="InterPro" id="IPR050557">
    <property type="entry name" value="RTX_toxin/Mannuronan_C5-epim"/>
</dbReference>
<dbReference type="PRINTS" id="PR00313">
    <property type="entry name" value="CABNDNGRPT"/>
</dbReference>
<proteinExistence type="predicted"/>
<sequence length="304" mass="31738">MDPTYTLYILMFLGFMGMDLGLFSSDDDEETPTPVDPENPLYEAEDYSARIDGTDGDDDLEPPAGQENLAWFLLDGDDSLDGSDSDDYANLGAGDDLALLREGNDIAMGGTGNDTIDSGVGFDTVSGGEGDDELDGNGGNDLLAGHVGNDTVLGGSGSDMLYGGDGDDFLSGMSETRSENEGDAQVDGLDTLEGGAGNDRLLLGLGDRGTGGAGNDLFQIDRRNDELDQITQITDYGTGDRLELFYTPATDDEGNAITPEITVTANEDGTAGIIRFDGAVIAEVLGGQNLTLDDIALVTDPSRP</sequence>
<dbReference type="Proteomes" id="UP001431963">
    <property type="component" value="Unassembled WGS sequence"/>
</dbReference>
<dbReference type="InterPro" id="IPR001343">
    <property type="entry name" value="Hemolysn_Ca-bd"/>
</dbReference>
<dbReference type="Pfam" id="PF00353">
    <property type="entry name" value="HemolysinCabind"/>
    <property type="match status" value="4"/>
</dbReference>
<name>A0ABU8BQV2_9RHOB</name>
<gene>
    <name evidence="3" type="ORF">V6590_00630</name>
</gene>
<comment type="subcellular location">
    <subcellularLocation>
        <location evidence="1">Secreted</location>
    </subcellularLocation>
</comment>
<evidence type="ECO:0000313" key="3">
    <source>
        <dbReference type="EMBL" id="MEH7826645.1"/>
    </source>
</evidence>
<evidence type="ECO:0000256" key="1">
    <source>
        <dbReference type="ARBA" id="ARBA00004613"/>
    </source>
</evidence>
<evidence type="ECO:0000256" key="2">
    <source>
        <dbReference type="ARBA" id="ARBA00022525"/>
    </source>
</evidence>
<dbReference type="SUPFAM" id="SSF51120">
    <property type="entry name" value="beta-Roll"/>
    <property type="match status" value="1"/>
</dbReference>
<dbReference type="PANTHER" id="PTHR38340">
    <property type="entry name" value="S-LAYER PROTEIN"/>
    <property type="match status" value="1"/>
</dbReference>
<dbReference type="InterPro" id="IPR011049">
    <property type="entry name" value="Serralysin-like_metalloprot_C"/>
</dbReference>
<dbReference type="EMBL" id="JBALHR010000001">
    <property type="protein sequence ID" value="MEH7826645.1"/>
    <property type="molecule type" value="Genomic_DNA"/>
</dbReference>
<dbReference type="PANTHER" id="PTHR38340:SF1">
    <property type="entry name" value="S-LAYER PROTEIN"/>
    <property type="match status" value="1"/>
</dbReference>
<keyword evidence="4" id="KW-1185">Reference proteome</keyword>
<comment type="caution">
    <text evidence="3">The sequence shown here is derived from an EMBL/GenBank/DDBJ whole genome shotgun (WGS) entry which is preliminary data.</text>
</comment>
<accession>A0ABU8BQV2</accession>
<keyword evidence="2" id="KW-0964">Secreted</keyword>
<evidence type="ECO:0008006" key="5">
    <source>
        <dbReference type="Google" id="ProtNLM"/>
    </source>
</evidence>
<evidence type="ECO:0000313" key="4">
    <source>
        <dbReference type="Proteomes" id="UP001431963"/>
    </source>
</evidence>